<dbReference type="NCBIfam" id="TIGR01730">
    <property type="entry name" value="RND_mfp"/>
    <property type="match status" value="1"/>
</dbReference>
<dbReference type="AlphaFoldDB" id="A0A7V4XUF4"/>
<gene>
    <name evidence="10" type="ORF">ENW50_11580</name>
</gene>
<evidence type="ECO:0000256" key="4">
    <source>
        <dbReference type="SAM" id="MobiDB-lite"/>
    </source>
</evidence>
<keyword evidence="3" id="KW-0175">Coiled coil</keyword>
<dbReference type="GO" id="GO:0022857">
    <property type="term" value="F:transmembrane transporter activity"/>
    <property type="evidence" value="ECO:0007669"/>
    <property type="project" value="InterPro"/>
</dbReference>
<evidence type="ECO:0000313" key="10">
    <source>
        <dbReference type="EMBL" id="HGY95306.1"/>
    </source>
</evidence>
<comment type="similarity">
    <text evidence="2">Belongs to the membrane fusion protein (MFP) (TC 8.A.1) family.</text>
</comment>
<dbReference type="InterPro" id="IPR058626">
    <property type="entry name" value="MdtA-like_b-barrel"/>
</dbReference>
<feature type="domain" description="Multidrug resistance protein MdtA-like C-terminal permuted SH3" evidence="9">
    <location>
        <begin position="308"/>
        <end position="369"/>
    </location>
</feature>
<dbReference type="InterPro" id="IPR058627">
    <property type="entry name" value="MdtA-like_C"/>
</dbReference>
<feature type="signal peptide" evidence="5">
    <location>
        <begin position="1"/>
        <end position="31"/>
    </location>
</feature>
<dbReference type="Gene3D" id="1.10.287.470">
    <property type="entry name" value="Helix hairpin bin"/>
    <property type="match status" value="1"/>
</dbReference>
<dbReference type="GO" id="GO:0030313">
    <property type="term" value="C:cell envelope"/>
    <property type="evidence" value="ECO:0007669"/>
    <property type="project" value="UniProtKB-SubCell"/>
</dbReference>
<name>A0A7V4XUF4_9BACT</name>
<comment type="caution">
    <text evidence="10">The sequence shown here is derived from an EMBL/GenBank/DDBJ whole genome shotgun (WGS) entry which is preliminary data.</text>
</comment>
<dbReference type="SUPFAM" id="SSF111369">
    <property type="entry name" value="HlyD-like secretion proteins"/>
    <property type="match status" value="1"/>
</dbReference>
<dbReference type="InterPro" id="IPR058624">
    <property type="entry name" value="MdtA-like_HH"/>
</dbReference>
<comment type="subcellular location">
    <subcellularLocation>
        <location evidence="1">Cell envelope</location>
    </subcellularLocation>
</comment>
<evidence type="ECO:0000259" key="7">
    <source>
        <dbReference type="Pfam" id="PF25917"/>
    </source>
</evidence>
<evidence type="ECO:0000259" key="8">
    <source>
        <dbReference type="Pfam" id="PF25944"/>
    </source>
</evidence>
<keyword evidence="5" id="KW-0732">Signal</keyword>
<proteinExistence type="inferred from homology"/>
<feature type="chain" id="PRO_5030740153" evidence="5">
    <location>
        <begin position="32"/>
        <end position="397"/>
    </location>
</feature>
<evidence type="ECO:0000259" key="6">
    <source>
        <dbReference type="Pfam" id="PF25876"/>
    </source>
</evidence>
<feature type="coiled-coil region" evidence="3">
    <location>
        <begin position="108"/>
        <end position="170"/>
    </location>
</feature>
<dbReference type="EMBL" id="DTKL01000072">
    <property type="protein sequence ID" value="HGY95306.1"/>
    <property type="molecule type" value="Genomic_DNA"/>
</dbReference>
<dbReference type="Pfam" id="PF25876">
    <property type="entry name" value="HH_MFP_RND"/>
    <property type="match status" value="1"/>
</dbReference>
<dbReference type="PANTHER" id="PTHR30158">
    <property type="entry name" value="ACRA/E-RELATED COMPONENT OF DRUG EFFLUX TRANSPORTER"/>
    <property type="match status" value="1"/>
</dbReference>
<dbReference type="GO" id="GO:0005886">
    <property type="term" value="C:plasma membrane"/>
    <property type="evidence" value="ECO:0007669"/>
    <property type="project" value="TreeGrafter"/>
</dbReference>
<dbReference type="Pfam" id="PF25944">
    <property type="entry name" value="Beta-barrel_RND"/>
    <property type="match status" value="1"/>
</dbReference>
<evidence type="ECO:0000256" key="3">
    <source>
        <dbReference type="SAM" id="Coils"/>
    </source>
</evidence>
<dbReference type="GO" id="GO:0046677">
    <property type="term" value="P:response to antibiotic"/>
    <property type="evidence" value="ECO:0007669"/>
    <property type="project" value="TreeGrafter"/>
</dbReference>
<dbReference type="Gene3D" id="2.40.50.100">
    <property type="match status" value="1"/>
</dbReference>
<organism evidence="10">
    <name type="scientific">Acidobacterium capsulatum</name>
    <dbReference type="NCBI Taxonomy" id="33075"/>
    <lineage>
        <taxon>Bacteria</taxon>
        <taxon>Pseudomonadati</taxon>
        <taxon>Acidobacteriota</taxon>
        <taxon>Terriglobia</taxon>
        <taxon>Terriglobales</taxon>
        <taxon>Acidobacteriaceae</taxon>
        <taxon>Acidobacterium</taxon>
    </lineage>
</organism>
<protein>
    <submittedName>
        <fullName evidence="10">Efflux RND transporter periplasmic adaptor subunit</fullName>
    </submittedName>
</protein>
<feature type="compositionally biased region" description="Polar residues" evidence="4">
    <location>
        <begin position="380"/>
        <end position="397"/>
    </location>
</feature>
<feature type="domain" description="Multidrug resistance protein MdtA-like beta-barrel" evidence="8">
    <location>
        <begin position="212"/>
        <end position="300"/>
    </location>
</feature>
<sequence>MSRISSAALAPILGAALLPLIVAGCSGKKQAAANPHAMGPFPVTVMAVQQKNVPIYGDWLGNLAGYVTANIQPQVSGYLIRQNYKEGSYVHKGEVLFQIDPRPFQASLDQAKGQLAQVQAQLQLANINVNRDSPLAKAHAIAQSQLDNDLQQQAAEKAALESAKANVETAQINLGFTKVRSLIDGIAGLAQTQVGALVSPTTTLTTVSQVNPIKVYFSISEQEYLALSSSVRAMGKADLLDSGNAIPLQLTLANGQVYPEKGHIIFVDRAVNPQTGTILIAGSFANPRGLLRPGQFGHIKAETRVDENALLVPQQALNQLQGNYVVAVVGSDHKIHMTPVQLGPEVGNMQVINKGLQPGDMVVIQGIEKLRDGMPVVPHQVSSPAPDTDGAQSTEGN</sequence>
<evidence type="ECO:0000256" key="5">
    <source>
        <dbReference type="SAM" id="SignalP"/>
    </source>
</evidence>
<evidence type="ECO:0000259" key="9">
    <source>
        <dbReference type="Pfam" id="PF25967"/>
    </source>
</evidence>
<dbReference type="PROSITE" id="PS51257">
    <property type="entry name" value="PROKAR_LIPOPROTEIN"/>
    <property type="match status" value="1"/>
</dbReference>
<accession>A0A7V4XUF4</accession>
<dbReference type="Pfam" id="PF25967">
    <property type="entry name" value="RND-MFP_C"/>
    <property type="match status" value="1"/>
</dbReference>
<feature type="region of interest" description="Disordered" evidence="4">
    <location>
        <begin position="376"/>
        <end position="397"/>
    </location>
</feature>
<dbReference type="InterPro" id="IPR006143">
    <property type="entry name" value="RND_pump_MFP"/>
</dbReference>
<evidence type="ECO:0000256" key="1">
    <source>
        <dbReference type="ARBA" id="ARBA00004196"/>
    </source>
</evidence>
<reference evidence="10" key="1">
    <citation type="journal article" date="2020" name="mSystems">
        <title>Genome- and Community-Level Interaction Insights into Carbon Utilization and Element Cycling Functions of Hydrothermarchaeota in Hydrothermal Sediment.</title>
        <authorList>
            <person name="Zhou Z."/>
            <person name="Liu Y."/>
            <person name="Xu W."/>
            <person name="Pan J."/>
            <person name="Luo Z.H."/>
            <person name="Li M."/>
        </authorList>
    </citation>
    <scope>NUCLEOTIDE SEQUENCE [LARGE SCALE GENOMIC DNA]</scope>
    <source>
        <strain evidence="10">SpSt-855</strain>
    </source>
</reference>
<evidence type="ECO:0000256" key="2">
    <source>
        <dbReference type="ARBA" id="ARBA00009477"/>
    </source>
</evidence>
<dbReference type="Gene3D" id="2.40.420.20">
    <property type="match status" value="1"/>
</dbReference>
<dbReference type="InterPro" id="IPR058625">
    <property type="entry name" value="MdtA-like_BSH"/>
</dbReference>
<dbReference type="Gene3D" id="2.40.30.170">
    <property type="match status" value="1"/>
</dbReference>
<dbReference type="Pfam" id="PF25917">
    <property type="entry name" value="BSH_RND"/>
    <property type="match status" value="1"/>
</dbReference>
<feature type="domain" description="Multidrug resistance protein MdtA-like alpha-helical hairpin" evidence="6">
    <location>
        <begin position="108"/>
        <end position="177"/>
    </location>
</feature>
<feature type="domain" description="Multidrug resistance protein MdtA-like barrel-sandwich hybrid" evidence="7">
    <location>
        <begin position="68"/>
        <end position="205"/>
    </location>
</feature>